<accession>A0A915P152</accession>
<dbReference type="WBParaSite" id="scf7180000423203.g10433">
    <property type="protein sequence ID" value="scf7180000423203.g10433"/>
    <property type="gene ID" value="scf7180000423203.g10433"/>
</dbReference>
<evidence type="ECO:0000313" key="2">
    <source>
        <dbReference type="Proteomes" id="UP000887560"/>
    </source>
</evidence>
<proteinExistence type="predicted"/>
<dbReference type="Pfam" id="PF05378">
    <property type="entry name" value="Hydant_A_N"/>
    <property type="match status" value="1"/>
</dbReference>
<protein>
    <submittedName>
        <fullName evidence="3">Hydantoinase/oxoprolinase N-terminal domain-containing protein</fullName>
    </submittedName>
</protein>
<organism evidence="2 3">
    <name type="scientific">Meloidogyne floridensis</name>
    <dbReference type="NCBI Taxonomy" id="298350"/>
    <lineage>
        <taxon>Eukaryota</taxon>
        <taxon>Metazoa</taxon>
        <taxon>Ecdysozoa</taxon>
        <taxon>Nematoda</taxon>
        <taxon>Chromadorea</taxon>
        <taxon>Rhabditida</taxon>
        <taxon>Tylenchina</taxon>
        <taxon>Tylenchomorpha</taxon>
        <taxon>Tylenchoidea</taxon>
        <taxon>Meloidogynidae</taxon>
        <taxon>Meloidogyninae</taxon>
        <taxon>Meloidogyne</taxon>
    </lineage>
</organism>
<dbReference type="InterPro" id="IPR008040">
    <property type="entry name" value="Hydant_A_N"/>
</dbReference>
<name>A0A915P152_9BILA</name>
<dbReference type="Proteomes" id="UP000887560">
    <property type="component" value="Unplaced"/>
</dbReference>
<feature type="domain" description="Hydantoinase/oxoprolinase N-terminal" evidence="1">
    <location>
        <begin position="15"/>
        <end position="53"/>
    </location>
</feature>
<evidence type="ECO:0000259" key="1">
    <source>
        <dbReference type="Pfam" id="PF05378"/>
    </source>
</evidence>
<keyword evidence="2" id="KW-1185">Reference proteome</keyword>
<evidence type="ECO:0000313" key="3">
    <source>
        <dbReference type="WBParaSite" id="scf7180000423203.g10433"/>
    </source>
</evidence>
<dbReference type="AlphaFoldDB" id="A0A915P152"/>
<sequence length="55" mass="6167">MVIDNINKKLERLGFGIDRGGTFTDVFVVYPNGNCKTFKLLSEDPQNYNDAPTEA</sequence>
<reference evidence="3" key="1">
    <citation type="submission" date="2022-11" db="UniProtKB">
        <authorList>
            <consortium name="WormBaseParasite"/>
        </authorList>
    </citation>
    <scope>IDENTIFICATION</scope>
</reference>